<dbReference type="GO" id="GO:0070008">
    <property type="term" value="F:serine-type exopeptidase activity"/>
    <property type="evidence" value="ECO:0007669"/>
    <property type="project" value="InterPro"/>
</dbReference>
<evidence type="ECO:0000313" key="7">
    <source>
        <dbReference type="EMBL" id="KAF9147535.1"/>
    </source>
</evidence>
<keyword evidence="3" id="KW-0732">Signal</keyword>
<evidence type="ECO:0000256" key="1">
    <source>
        <dbReference type="ARBA" id="ARBA00011079"/>
    </source>
</evidence>
<dbReference type="PANTHER" id="PTHR11010">
    <property type="entry name" value="PROTEASE S28 PRO-X CARBOXYPEPTIDASE-RELATED"/>
    <property type="match status" value="1"/>
</dbReference>
<feature type="compositionally biased region" description="Polar residues" evidence="6">
    <location>
        <begin position="1295"/>
        <end position="1305"/>
    </location>
</feature>
<dbReference type="EMBL" id="JAAAUQ010000795">
    <property type="protein sequence ID" value="KAF9147535.1"/>
    <property type="molecule type" value="Genomic_DNA"/>
</dbReference>
<reference evidence="7" key="1">
    <citation type="journal article" date="2020" name="Fungal Divers.">
        <title>Resolving the Mortierellaceae phylogeny through synthesis of multi-gene phylogenetics and phylogenomics.</title>
        <authorList>
            <person name="Vandepol N."/>
            <person name="Liber J."/>
            <person name="Desiro A."/>
            <person name="Na H."/>
            <person name="Kennedy M."/>
            <person name="Barry K."/>
            <person name="Grigoriev I.V."/>
            <person name="Miller A.N."/>
            <person name="O'Donnell K."/>
            <person name="Stajich J.E."/>
            <person name="Bonito G."/>
        </authorList>
    </citation>
    <scope>NUCLEOTIDE SEQUENCE</scope>
    <source>
        <strain evidence="7">NRRL 6426</strain>
    </source>
</reference>
<evidence type="ECO:0000256" key="4">
    <source>
        <dbReference type="ARBA" id="ARBA00022801"/>
    </source>
</evidence>
<keyword evidence="4" id="KW-0378">Hydrolase</keyword>
<name>A0A9P5RTI9_9FUNG</name>
<feature type="region of interest" description="Disordered" evidence="6">
    <location>
        <begin position="1271"/>
        <end position="1435"/>
    </location>
</feature>
<keyword evidence="2" id="KW-0645">Protease</keyword>
<evidence type="ECO:0000256" key="2">
    <source>
        <dbReference type="ARBA" id="ARBA00022670"/>
    </source>
</evidence>
<dbReference type="OrthoDB" id="1735038at2759"/>
<evidence type="ECO:0000256" key="6">
    <source>
        <dbReference type="SAM" id="MobiDB-lite"/>
    </source>
</evidence>
<keyword evidence="5" id="KW-0325">Glycoprotein</keyword>
<feature type="compositionally biased region" description="Basic residues" evidence="6">
    <location>
        <begin position="429"/>
        <end position="439"/>
    </location>
</feature>
<protein>
    <submittedName>
        <fullName evidence="7">Uncharacterized protein</fullName>
    </submittedName>
</protein>
<dbReference type="Pfam" id="PF05577">
    <property type="entry name" value="Peptidase_S28"/>
    <property type="match status" value="2"/>
</dbReference>
<comment type="caution">
    <text evidence="7">The sequence shown here is derived from an EMBL/GenBank/DDBJ whole genome shotgun (WGS) entry which is preliminary data.</text>
</comment>
<comment type="similarity">
    <text evidence="1">Belongs to the peptidase S28 family.</text>
</comment>
<feature type="compositionally biased region" description="Low complexity" evidence="6">
    <location>
        <begin position="253"/>
        <end position="268"/>
    </location>
</feature>
<keyword evidence="8" id="KW-1185">Reference proteome</keyword>
<feature type="compositionally biased region" description="Low complexity" evidence="6">
    <location>
        <begin position="183"/>
        <end position="194"/>
    </location>
</feature>
<feature type="compositionally biased region" description="Low complexity" evidence="6">
    <location>
        <begin position="460"/>
        <end position="470"/>
    </location>
</feature>
<dbReference type="PANTHER" id="PTHR11010:SF117">
    <property type="entry name" value="SERINE PROTEASE 16"/>
    <property type="match status" value="1"/>
</dbReference>
<dbReference type="GO" id="GO:0008239">
    <property type="term" value="F:dipeptidyl-peptidase activity"/>
    <property type="evidence" value="ECO:0007669"/>
    <property type="project" value="TreeGrafter"/>
</dbReference>
<feature type="compositionally biased region" description="Low complexity" evidence="6">
    <location>
        <begin position="12"/>
        <end position="24"/>
    </location>
</feature>
<evidence type="ECO:0000256" key="5">
    <source>
        <dbReference type="ARBA" id="ARBA00023180"/>
    </source>
</evidence>
<feature type="region of interest" description="Disordered" evidence="6">
    <location>
        <begin position="956"/>
        <end position="1042"/>
    </location>
</feature>
<feature type="compositionally biased region" description="Polar residues" evidence="6">
    <location>
        <begin position="1"/>
        <end position="11"/>
    </location>
</feature>
<organism evidence="7 8">
    <name type="scientific">Linnemannia schmuckeri</name>
    <dbReference type="NCBI Taxonomy" id="64567"/>
    <lineage>
        <taxon>Eukaryota</taxon>
        <taxon>Fungi</taxon>
        <taxon>Fungi incertae sedis</taxon>
        <taxon>Mucoromycota</taxon>
        <taxon>Mortierellomycotina</taxon>
        <taxon>Mortierellomycetes</taxon>
        <taxon>Mortierellales</taxon>
        <taxon>Mortierellaceae</taxon>
        <taxon>Linnemannia</taxon>
    </lineage>
</organism>
<dbReference type="Proteomes" id="UP000748756">
    <property type="component" value="Unassembled WGS sequence"/>
</dbReference>
<feature type="compositionally biased region" description="Gly residues" evidence="6">
    <location>
        <begin position="123"/>
        <end position="134"/>
    </location>
</feature>
<gene>
    <name evidence="7" type="ORF">BG015_010799</name>
</gene>
<feature type="compositionally biased region" description="Polar residues" evidence="6">
    <location>
        <begin position="408"/>
        <end position="419"/>
    </location>
</feature>
<dbReference type="InterPro" id="IPR008758">
    <property type="entry name" value="Peptidase_S28"/>
</dbReference>
<accession>A0A9P5RTI9</accession>
<sequence length="1511" mass="164033">MSDSNQEITMASPSEQQQELPQQWNQPSGTIFAEEGLPLWTAGTINGRSLRSPFVKSFGLRHKATMDWGMRARARTQRHWDKYWHQVETGLGSSDFNNLDKTGISGGSGTGADTRTGKSTCAGAGGSGGSGGDNNKGPAEETMLSSSQDAISYSHGASTSLSFTCTSALDCTQNSNLDTNNHTSSTDESYSTTTKMKDNGLARAETESSFAPDMISLFPGDNDGPGSLFFFQLLNHYQKPSSSQDPSTYFTPTTADNSDDSNSNNTHSTFRQHYQINREFYKPGGPIILWLPGESPLHSLFLRRGLAYELANATAGLLVALEHRFYGNSIPRFQDLPIAHKDGPLIFDADLEKQESSSSSAHSNRLSNSEYPFRYMAASPLPPTETEGEVEQTGPEFVWMAAGSLASSTLPNTGPTKSNHQIEVDKASRARIKERKHRNINGGKQHDPPPPPHDQTDKVNGGNRTNNGNNDSTSDEEKEGLPLDLLRYLNVDQSIEDIARFMDLFPTLQPKLFPPLGGEGGNPVTTAPAPSKPRWILAGCSYGGNLAAWTRQRYPSKVFAAFASSAPVRSALDFFEYSTSQIDILGDKCSTQLGMARDFLDGALQMTDRFMQQMAVVDQLIKQQNTTNSADPIVSTLAGQERGQMVAETSDFDEFAASAATATNPMPIVSDDDKASRQAAKLRVLSWFSPDFAREYAAEGEEFHAAGWIWWTVASAVQYNAVVTPITVQPARTAVDILCDAMDLAKVDDLAGTGSRSLSNSDNGSNGNNSLRSQLKSLRYTQALASWFKDQQYFTQEDLQPSDLDPTSVQNLAGMAWLWQTCSELGYLQTAHPSTCCCTSLARSSPFWSLDTTTKDFIRRGATAIEQNSNATCPLISDTDSTFYSTTLPDPLPGTSASTSTPVTLTSTRTAGSTCLPCRCYADEAQRTESVFSRLLTLEAAWQECQFYFSSTYPPARNSTTRPSSSLSTSSSSTSSSSISSSSKETTVVRNSDSKPAGAVEDVDTFTTATNGLIGRSPGGPPGDIQQCVATNPGATQQQQHKKHDDILLMGYPDVETNVNTKFHGWEIAQDPCYPSGSADQDPGIETGPDNNYNDCNYSRSEKVHFTSSSTITATTSPGTTASSVKDLAADDASAASELETSAEGAVAEQNKEITMVVAQSGSTQIASELDDWLIDRPGGRYYFTNGEKDPWKELTLASSRALEFLSHPKVESGSNSGSAGTGNKKRSKKRVHSKQDSAVQAVPLESAEALGSTLPTSVEVGQEGGSFIGRVAPQDAVEDNGDKDPVAVVVEPPESTTGAITASTLHRDLHNHRKEKQHRHHRLQQQHHSHKGQPKHPARTRSPVGPCQFSPPPSPSPRGQGGIGITLSQPKLSDQGEDIVSENGASGSDGSTVVIVELEVEVKVDESEKKDDEQQEEDERTTFEDHSNNRTGEDEYGDRTVMRIISDASHCQDILYESGDHNSAKLRAEREHVLKTFVRWIEIDNRRLQRALERQQKYVSGEEVVVVDMG</sequence>
<feature type="compositionally biased region" description="Basic residues" evidence="6">
    <location>
        <begin position="1224"/>
        <end position="1233"/>
    </location>
</feature>
<feature type="compositionally biased region" description="Basic and acidic residues" evidence="6">
    <location>
        <begin position="1421"/>
        <end position="1435"/>
    </location>
</feature>
<proteinExistence type="inferred from homology"/>
<evidence type="ECO:0000256" key="3">
    <source>
        <dbReference type="ARBA" id="ARBA00022729"/>
    </source>
</evidence>
<feature type="compositionally biased region" description="Low complexity" evidence="6">
    <location>
        <begin position="959"/>
        <end position="986"/>
    </location>
</feature>
<feature type="compositionally biased region" description="Polar residues" evidence="6">
    <location>
        <begin position="1028"/>
        <end position="1039"/>
    </location>
</feature>
<dbReference type="GO" id="GO:0006508">
    <property type="term" value="P:proteolysis"/>
    <property type="evidence" value="ECO:0007669"/>
    <property type="project" value="UniProtKB-KW"/>
</dbReference>
<feature type="region of interest" description="Disordered" evidence="6">
    <location>
        <begin position="1206"/>
        <end position="1245"/>
    </location>
</feature>
<dbReference type="SUPFAM" id="SSF53474">
    <property type="entry name" value="alpha/beta-Hydrolases"/>
    <property type="match status" value="1"/>
</dbReference>
<dbReference type="InterPro" id="IPR029058">
    <property type="entry name" value="AB_hydrolase_fold"/>
</dbReference>
<evidence type="ECO:0000313" key="8">
    <source>
        <dbReference type="Proteomes" id="UP000748756"/>
    </source>
</evidence>
<feature type="region of interest" description="Disordered" evidence="6">
    <location>
        <begin position="106"/>
        <end position="149"/>
    </location>
</feature>
<feature type="compositionally biased region" description="Basic and acidic residues" evidence="6">
    <location>
        <begin position="1401"/>
        <end position="1413"/>
    </location>
</feature>
<feature type="compositionally biased region" description="Polar residues" evidence="6">
    <location>
        <begin position="241"/>
        <end position="252"/>
    </location>
</feature>
<dbReference type="Gene3D" id="3.40.50.1820">
    <property type="entry name" value="alpha/beta hydrolase"/>
    <property type="match status" value="2"/>
</dbReference>
<feature type="region of interest" description="Disordered" evidence="6">
    <location>
        <begin position="408"/>
        <end position="479"/>
    </location>
</feature>
<feature type="region of interest" description="Disordered" evidence="6">
    <location>
        <begin position="1"/>
        <end position="24"/>
    </location>
</feature>
<feature type="region of interest" description="Disordered" evidence="6">
    <location>
        <begin position="241"/>
        <end position="268"/>
    </location>
</feature>
<feature type="compositionally biased region" description="Low complexity" evidence="6">
    <location>
        <begin position="1213"/>
        <end position="1223"/>
    </location>
</feature>
<feature type="compositionally biased region" description="Basic residues" evidence="6">
    <location>
        <begin position="1310"/>
        <end position="1340"/>
    </location>
</feature>
<feature type="region of interest" description="Disordered" evidence="6">
    <location>
        <begin position="174"/>
        <end position="195"/>
    </location>
</feature>